<dbReference type="EMBL" id="CM004394">
    <property type="protein sequence ID" value="OAY44432.1"/>
    <property type="molecule type" value="Genomic_DNA"/>
</dbReference>
<organism evidence="1">
    <name type="scientific">Manihot esculenta</name>
    <name type="common">Cassava</name>
    <name type="synonym">Jatropha manihot</name>
    <dbReference type="NCBI Taxonomy" id="3983"/>
    <lineage>
        <taxon>Eukaryota</taxon>
        <taxon>Viridiplantae</taxon>
        <taxon>Streptophyta</taxon>
        <taxon>Embryophyta</taxon>
        <taxon>Tracheophyta</taxon>
        <taxon>Spermatophyta</taxon>
        <taxon>Magnoliopsida</taxon>
        <taxon>eudicotyledons</taxon>
        <taxon>Gunneridae</taxon>
        <taxon>Pentapetalae</taxon>
        <taxon>rosids</taxon>
        <taxon>fabids</taxon>
        <taxon>Malpighiales</taxon>
        <taxon>Euphorbiaceae</taxon>
        <taxon>Crotonoideae</taxon>
        <taxon>Manihoteae</taxon>
        <taxon>Manihot</taxon>
    </lineage>
</organism>
<sequence>MLTIPRIVEGDMKHCFNWLYLENVEEDSVDWSTRKLWNWIQNKKKEKKMVERCLSLDIV</sequence>
<proteinExistence type="predicted"/>
<gene>
    <name evidence="1" type="ORF">MANES_08G149700</name>
</gene>
<name>A0A2C9VGF4_MANES</name>
<accession>A0A2C9VGF4</accession>
<reference evidence="1" key="1">
    <citation type="submission" date="2016-02" db="EMBL/GenBank/DDBJ databases">
        <title>WGS assembly of Manihot esculenta.</title>
        <authorList>
            <person name="Bredeson J.V."/>
            <person name="Prochnik S.E."/>
            <person name="Lyons J.B."/>
            <person name="Schmutz J."/>
            <person name="Grimwood J."/>
            <person name="Vrebalov J."/>
            <person name="Bart R.S."/>
            <person name="Amuge T."/>
            <person name="Ferguson M.E."/>
            <person name="Green R."/>
            <person name="Putnam N."/>
            <person name="Stites J."/>
            <person name="Rounsley S."/>
            <person name="Rokhsar D.S."/>
        </authorList>
    </citation>
    <scope>NUCLEOTIDE SEQUENCE [LARGE SCALE GENOMIC DNA]</scope>
    <source>
        <tissue evidence="1">Leaf</tissue>
    </source>
</reference>
<protein>
    <submittedName>
        <fullName evidence="1">Uncharacterized protein</fullName>
    </submittedName>
</protein>
<dbReference type="AlphaFoldDB" id="A0A2C9VGF4"/>
<evidence type="ECO:0000313" key="1">
    <source>
        <dbReference type="EMBL" id="OAY44432.1"/>
    </source>
</evidence>